<proteinExistence type="predicted"/>
<feature type="region of interest" description="Disordered" evidence="1">
    <location>
        <begin position="107"/>
        <end position="126"/>
    </location>
</feature>
<accession>A0A9P6FYQ1</accession>
<sequence>MIILKPSGQPPTEVNQEVNSNMIDDALGEYYEDVDHNSFFEDIDESFSFSTGSSLLGSPQSARLTQGTATNTDIQLAGHGGVSDSQINFELVDPQQLDQPLSIQEQARDGSLPHRGTKDPGGSTLASRLISSFTSGPISNLISNLTNLTSNSTVVDREPESENSSHQISCSTGLRSNTQGCNIRALGSPCPKTFRAVFVRGSQLTKDQAMLTQLYVTNVLKSENSERHRQNLDLISTTVDEIECSRISEDIDVCFYTFSSSSISEQDARAMISISQKMPLVAFRESKVAGPLDGQMDTLFDLSEAETQLENLLVSQFQSQRYSTWPRSYCNSLKDEIMKSLIVLQRFQSIDLDNTIHRHQQMISYTLWRQSWRRLAQIPPTYLFLALVVTVISVLVGLKMGQVVKSRNELSHASIRQVDYIYYGRTAVVHLDLFKADFTPFTDAEPKGRDQAIHIRVLDNNKDWTLKNIPQKDQFEIIEPVFQNLQNGSYRIYIVAPSPNARRSQARHLRRKKGGPFRVPGMWLCMELNPQYFLHIWFANGTRVKDTPRELTWSPPTTAVSTDFQAEMNRADRKSHIVKDDHQDYKDMDPVEFWKTKIQSFSDAVSDRLEDALSDSQPKVGIMMGRYHTIFCGIYMSIQLSFQYWMNSFSMTFGVVSHLVDILFGSKDFVFRLWVKVLGTAQQMVQS</sequence>
<feature type="compositionally biased region" description="Basic and acidic residues" evidence="1">
    <location>
        <begin position="107"/>
        <end position="118"/>
    </location>
</feature>
<comment type="caution">
    <text evidence="3">The sequence shown here is derived from an EMBL/GenBank/DDBJ whole genome shotgun (WGS) entry which is preliminary data.</text>
</comment>
<dbReference type="EMBL" id="JAABOA010000454">
    <property type="protein sequence ID" value="KAF9584280.1"/>
    <property type="molecule type" value="Genomic_DNA"/>
</dbReference>
<name>A0A9P6FYQ1_9FUNG</name>
<keyword evidence="4" id="KW-1185">Reference proteome</keyword>
<dbReference type="OrthoDB" id="2377689at2759"/>
<organism evidence="3 4">
    <name type="scientific">Lunasporangiospora selenospora</name>
    <dbReference type="NCBI Taxonomy" id="979761"/>
    <lineage>
        <taxon>Eukaryota</taxon>
        <taxon>Fungi</taxon>
        <taxon>Fungi incertae sedis</taxon>
        <taxon>Mucoromycota</taxon>
        <taxon>Mortierellomycotina</taxon>
        <taxon>Mortierellomycetes</taxon>
        <taxon>Mortierellales</taxon>
        <taxon>Mortierellaceae</taxon>
        <taxon>Lunasporangiospora</taxon>
    </lineage>
</organism>
<evidence type="ECO:0000256" key="2">
    <source>
        <dbReference type="SAM" id="Phobius"/>
    </source>
</evidence>
<keyword evidence="2" id="KW-0472">Membrane</keyword>
<keyword evidence="2" id="KW-1133">Transmembrane helix</keyword>
<dbReference type="AlphaFoldDB" id="A0A9P6FYQ1"/>
<feature type="transmembrane region" description="Helical" evidence="2">
    <location>
        <begin position="381"/>
        <end position="398"/>
    </location>
</feature>
<reference evidence="3" key="1">
    <citation type="journal article" date="2020" name="Fungal Divers.">
        <title>Resolving the Mortierellaceae phylogeny through synthesis of multi-gene phylogenetics and phylogenomics.</title>
        <authorList>
            <person name="Vandepol N."/>
            <person name="Liber J."/>
            <person name="Desiro A."/>
            <person name="Na H."/>
            <person name="Kennedy M."/>
            <person name="Barry K."/>
            <person name="Grigoriev I.V."/>
            <person name="Miller A.N."/>
            <person name="O'Donnell K."/>
            <person name="Stajich J.E."/>
            <person name="Bonito G."/>
        </authorList>
    </citation>
    <scope>NUCLEOTIDE SEQUENCE</scope>
    <source>
        <strain evidence="3">KOD1015</strain>
    </source>
</reference>
<protein>
    <submittedName>
        <fullName evidence="3">Uncharacterized protein</fullName>
    </submittedName>
</protein>
<evidence type="ECO:0000256" key="1">
    <source>
        <dbReference type="SAM" id="MobiDB-lite"/>
    </source>
</evidence>
<evidence type="ECO:0000313" key="4">
    <source>
        <dbReference type="Proteomes" id="UP000780801"/>
    </source>
</evidence>
<gene>
    <name evidence="3" type="ORF">BGW38_006992</name>
</gene>
<keyword evidence="2" id="KW-0812">Transmembrane</keyword>
<evidence type="ECO:0000313" key="3">
    <source>
        <dbReference type="EMBL" id="KAF9584280.1"/>
    </source>
</evidence>
<feature type="transmembrane region" description="Helical" evidence="2">
    <location>
        <begin position="627"/>
        <end position="646"/>
    </location>
</feature>
<dbReference type="Proteomes" id="UP000780801">
    <property type="component" value="Unassembled WGS sequence"/>
</dbReference>